<dbReference type="SUPFAM" id="SSF53383">
    <property type="entry name" value="PLP-dependent transferases"/>
    <property type="match status" value="1"/>
</dbReference>
<protein>
    <recommendedName>
        <fullName evidence="2">DegT/DnrJ/EryC1/StrS family aminotransferase</fullName>
    </recommendedName>
</protein>
<dbReference type="InterPro" id="IPR015421">
    <property type="entry name" value="PyrdxlP-dep_Trfase_major"/>
</dbReference>
<dbReference type="PANTHER" id="PTHR30244">
    <property type="entry name" value="TRANSAMINASE"/>
    <property type="match status" value="1"/>
</dbReference>
<evidence type="ECO:0000313" key="1">
    <source>
        <dbReference type="EMBL" id="GAF70081.1"/>
    </source>
</evidence>
<proteinExistence type="predicted"/>
<sequence>MSKKQASYAASYDAGDGVQLKVPYSFFGSEFGDEELQAIKNVLQGETFTMGPQVDAFQKEWADYCGAKYAFATSSGTTACALAVDLLGLKPGDEVITTPITFIATSVEILRRGAVPVFADVQYETHNIDPTSIREKVTDKTKAIVVIHYGTQMCDMDEIMAIAKENNLLVVEDAAHTPGAEYKGRKAGSVGDIGCFSFHPLKNMTTFEGGMLTTSNDDLAEKVFSLRCIGLQNYADQKDYWLPYHYDVVEVNDVI</sequence>
<dbReference type="CDD" id="cd00616">
    <property type="entry name" value="AHBA_syn"/>
    <property type="match status" value="1"/>
</dbReference>
<dbReference type="GO" id="GO:0000271">
    <property type="term" value="P:polysaccharide biosynthetic process"/>
    <property type="evidence" value="ECO:0007669"/>
    <property type="project" value="TreeGrafter"/>
</dbReference>
<evidence type="ECO:0008006" key="2">
    <source>
        <dbReference type="Google" id="ProtNLM"/>
    </source>
</evidence>
<accession>X0S4C9</accession>
<name>X0S4C9_9ZZZZ</name>
<dbReference type="InterPro" id="IPR000653">
    <property type="entry name" value="DegT/StrS_aminotransferase"/>
</dbReference>
<comment type="caution">
    <text evidence="1">The sequence shown here is derived from an EMBL/GenBank/DDBJ whole genome shotgun (WGS) entry which is preliminary data.</text>
</comment>
<organism evidence="1">
    <name type="scientific">marine sediment metagenome</name>
    <dbReference type="NCBI Taxonomy" id="412755"/>
    <lineage>
        <taxon>unclassified sequences</taxon>
        <taxon>metagenomes</taxon>
        <taxon>ecological metagenomes</taxon>
    </lineage>
</organism>
<dbReference type="PANTHER" id="PTHR30244:SF34">
    <property type="entry name" value="DTDP-4-AMINO-4,6-DIDEOXYGALACTOSE TRANSAMINASE"/>
    <property type="match status" value="1"/>
</dbReference>
<dbReference type="Pfam" id="PF01041">
    <property type="entry name" value="DegT_DnrJ_EryC1"/>
    <property type="match status" value="1"/>
</dbReference>
<dbReference type="Gene3D" id="3.40.640.10">
    <property type="entry name" value="Type I PLP-dependent aspartate aminotransferase-like (Major domain)"/>
    <property type="match status" value="1"/>
</dbReference>
<gene>
    <name evidence="1" type="ORF">S01H1_05002</name>
</gene>
<dbReference type="InterPro" id="IPR015424">
    <property type="entry name" value="PyrdxlP-dep_Trfase"/>
</dbReference>
<dbReference type="GO" id="GO:0008483">
    <property type="term" value="F:transaminase activity"/>
    <property type="evidence" value="ECO:0007669"/>
    <property type="project" value="TreeGrafter"/>
</dbReference>
<dbReference type="AlphaFoldDB" id="X0S4C9"/>
<dbReference type="EMBL" id="BARS01002612">
    <property type="protein sequence ID" value="GAF70081.1"/>
    <property type="molecule type" value="Genomic_DNA"/>
</dbReference>
<reference evidence="1" key="1">
    <citation type="journal article" date="2014" name="Front. Microbiol.">
        <title>High frequency of phylogenetically diverse reductive dehalogenase-homologous genes in deep subseafloor sedimentary metagenomes.</title>
        <authorList>
            <person name="Kawai M."/>
            <person name="Futagami T."/>
            <person name="Toyoda A."/>
            <person name="Takaki Y."/>
            <person name="Nishi S."/>
            <person name="Hori S."/>
            <person name="Arai W."/>
            <person name="Tsubouchi T."/>
            <person name="Morono Y."/>
            <person name="Uchiyama I."/>
            <person name="Ito T."/>
            <person name="Fujiyama A."/>
            <person name="Inagaki F."/>
            <person name="Takami H."/>
        </authorList>
    </citation>
    <scope>NUCLEOTIDE SEQUENCE</scope>
    <source>
        <strain evidence="1">Expedition CK06-06</strain>
    </source>
</reference>
<feature type="non-terminal residue" evidence="1">
    <location>
        <position position="255"/>
    </location>
</feature>
<dbReference type="GO" id="GO:0030170">
    <property type="term" value="F:pyridoxal phosphate binding"/>
    <property type="evidence" value="ECO:0007669"/>
    <property type="project" value="TreeGrafter"/>
</dbReference>